<dbReference type="SMART" id="SM00257">
    <property type="entry name" value="LysM"/>
    <property type="match status" value="1"/>
</dbReference>
<protein>
    <submittedName>
        <fullName evidence="4">Uncharacterized protein LOC103722476</fullName>
    </submittedName>
</protein>
<reference evidence="4" key="2">
    <citation type="submission" date="2025-08" db="UniProtKB">
        <authorList>
            <consortium name="RefSeq"/>
        </authorList>
    </citation>
    <scope>IDENTIFICATION</scope>
    <source>
        <tissue evidence="4">Young leaves</tissue>
    </source>
</reference>
<gene>
    <name evidence="4" type="primary">LOC103722476</name>
</gene>
<dbReference type="InterPro" id="IPR018392">
    <property type="entry name" value="LysM"/>
</dbReference>
<dbReference type="Proteomes" id="UP000228380">
    <property type="component" value="Chromosome 18"/>
</dbReference>
<evidence type="ECO:0000259" key="2">
    <source>
        <dbReference type="PROSITE" id="PS51782"/>
    </source>
</evidence>
<sequence length="356" mass="38146">MPNEGARRNGASRLLTEGLLLHEAVPPTSSSSSPPSSRYPGTKYVEHHVSKMDTLAGIAIKYGVEVADIKRMNGLVTDRQMFAHKTLRIPLPGRHPPSPIHLNGAAANNREQTPVRHPRRDSALDSLQSLKSKPPQPKIISPAIISVQGYYGLKAPGRGPAVEETEMTVYKISGSFNFEDEPPKPSPASDPQHFNRHRRSASLTNGFPQENGEPAEIPVVAEAGDSSDEQSKSEKSVRRRQKADADPPLPALDLLTEDRGGVAGRIGKGPAPRPKLGTPIGMELLRQNAFSTGDTSAASGFAAVKKSLSTSNLQESDSGSSARSSSKWILKSDAITRPIFGGLPKPIASWNKSALD</sequence>
<evidence type="ECO:0000313" key="3">
    <source>
        <dbReference type="Proteomes" id="UP000228380"/>
    </source>
</evidence>
<dbReference type="SUPFAM" id="SSF54106">
    <property type="entry name" value="LysM domain"/>
    <property type="match status" value="1"/>
</dbReference>
<dbReference type="PROSITE" id="PS51782">
    <property type="entry name" value="LYSM"/>
    <property type="match status" value="1"/>
</dbReference>
<dbReference type="InterPro" id="IPR036779">
    <property type="entry name" value="LysM_dom_sf"/>
</dbReference>
<dbReference type="Pfam" id="PF01476">
    <property type="entry name" value="LysM"/>
    <property type="match status" value="1"/>
</dbReference>
<feature type="domain" description="LysM" evidence="2">
    <location>
        <begin position="45"/>
        <end position="89"/>
    </location>
</feature>
<dbReference type="CDD" id="cd00118">
    <property type="entry name" value="LysM"/>
    <property type="match status" value="1"/>
</dbReference>
<organism evidence="3 4">
    <name type="scientific">Phoenix dactylifera</name>
    <name type="common">Date palm</name>
    <dbReference type="NCBI Taxonomy" id="42345"/>
    <lineage>
        <taxon>Eukaryota</taxon>
        <taxon>Viridiplantae</taxon>
        <taxon>Streptophyta</taxon>
        <taxon>Embryophyta</taxon>
        <taxon>Tracheophyta</taxon>
        <taxon>Spermatophyta</taxon>
        <taxon>Magnoliopsida</taxon>
        <taxon>Liliopsida</taxon>
        <taxon>Arecaceae</taxon>
        <taxon>Coryphoideae</taxon>
        <taxon>Phoeniceae</taxon>
        <taxon>Phoenix</taxon>
    </lineage>
</organism>
<dbReference type="AlphaFoldDB" id="A0A8B7D1G3"/>
<dbReference type="OrthoDB" id="538216at2759"/>
<name>A0A8B7D1G3_PHODC</name>
<feature type="region of interest" description="Disordered" evidence="1">
    <location>
        <begin position="221"/>
        <end position="279"/>
    </location>
</feature>
<dbReference type="PANTHER" id="PTHR20932:SF36">
    <property type="entry name" value="OS03G0110600 PROTEIN"/>
    <property type="match status" value="1"/>
</dbReference>
<feature type="region of interest" description="Disordered" evidence="1">
    <location>
        <begin position="89"/>
        <end position="138"/>
    </location>
</feature>
<feature type="region of interest" description="Disordered" evidence="1">
    <location>
        <begin position="175"/>
        <end position="196"/>
    </location>
</feature>
<evidence type="ECO:0000313" key="4">
    <source>
        <dbReference type="RefSeq" id="XP_008811270.2"/>
    </source>
</evidence>
<keyword evidence="3" id="KW-1185">Reference proteome</keyword>
<proteinExistence type="predicted"/>
<dbReference type="KEGG" id="pda:103722476"/>
<dbReference type="PANTHER" id="PTHR20932">
    <property type="entry name" value="LYSM AND PUTATIVE PEPTIDOGLYCAN-BINDING DOMAIN-CONTAINING PROTEIN"/>
    <property type="match status" value="1"/>
</dbReference>
<feature type="compositionally biased region" description="Low complexity" evidence="1">
    <location>
        <begin position="126"/>
        <end position="138"/>
    </location>
</feature>
<accession>A0A8B7D1G3</accession>
<dbReference type="Gene3D" id="3.10.350.10">
    <property type="entry name" value="LysM domain"/>
    <property type="match status" value="1"/>
</dbReference>
<dbReference type="RefSeq" id="XP_008811270.2">
    <property type="nucleotide sequence ID" value="XM_008813048.4"/>
</dbReference>
<dbReference type="InterPro" id="IPR045030">
    <property type="entry name" value="LYSM1-4"/>
</dbReference>
<evidence type="ECO:0000256" key="1">
    <source>
        <dbReference type="SAM" id="MobiDB-lite"/>
    </source>
</evidence>
<reference evidence="3" key="1">
    <citation type="journal article" date="2019" name="Nat. Commun.">
        <title>Genome-wide association mapping of date palm fruit traits.</title>
        <authorList>
            <person name="Hazzouri K.M."/>
            <person name="Gros-Balthazard M."/>
            <person name="Flowers J.M."/>
            <person name="Copetti D."/>
            <person name="Lemansour A."/>
            <person name="Lebrun M."/>
            <person name="Masmoudi K."/>
            <person name="Ferrand S."/>
            <person name="Dhar M.I."/>
            <person name="Fresquez Z.A."/>
            <person name="Rosas U."/>
            <person name="Zhang J."/>
            <person name="Talag J."/>
            <person name="Lee S."/>
            <person name="Kudrna D."/>
            <person name="Powell R.F."/>
            <person name="Leitch I.J."/>
            <person name="Krueger R.R."/>
            <person name="Wing R.A."/>
            <person name="Amiri K.M.A."/>
            <person name="Purugganan M.D."/>
        </authorList>
    </citation>
    <scope>NUCLEOTIDE SEQUENCE [LARGE SCALE GENOMIC DNA]</scope>
    <source>
        <strain evidence="3">cv. Khalas</strain>
    </source>
</reference>
<dbReference type="GeneID" id="103722476"/>